<name>A0ABD3J7N2_EUCGL</name>
<dbReference type="EMBL" id="JBJKBG010000009">
    <property type="protein sequence ID" value="KAL3721538.1"/>
    <property type="molecule type" value="Genomic_DNA"/>
</dbReference>
<feature type="transmembrane region" description="Helical" evidence="6">
    <location>
        <begin position="241"/>
        <end position="262"/>
    </location>
</feature>
<feature type="transmembrane region" description="Helical" evidence="6">
    <location>
        <begin position="68"/>
        <end position="90"/>
    </location>
</feature>
<evidence type="ECO:0000256" key="4">
    <source>
        <dbReference type="ARBA" id="ARBA00022989"/>
    </source>
</evidence>
<reference evidence="8 9" key="1">
    <citation type="submission" date="2024-11" db="EMBL/GenBank/DDBJ databases">
        <title>Chromosome-level genome assembly of Eucalyptus globulus Labill. provides insights into its genome evolution.</title>
        <authorList>
            <person name="Li X."/>
        </authorList>
    </citation>
    <scope>NUCLEOTIDE SEQUENCE [LARGE SCALE GENOMIC DNA]</scope>
    <source>
        <strain evidence="8">CL2024</strain>
        <tissue evidence="8">Fresh tender leaves</tissue>
    </source>
</reference>
<comment type="caution">
    <text evidence="8">The sequence shown here is derived from an EMBL/GenBank/DDBJ whole genome shotgun (WGS) entry which is preliminary data.</text>
</comment>
<feature type="transmembrane region" description="Helical" evidence="6">
    <location>
        <begin position="96"/>
        <end position="117"/>
    </location>
</feature>
<dbReference type="SUPFAM" id="SSF103481">
    <property type="entry name" value="Multidrug resistance efflux transporter EmrE"/>
    <property type="match status" value="2"/>
</dbReference>
<keyword evidence="9" id="KW-1185">Reference proteome</keyword>
<evidence type="ECO:0000256" key="2">
    <source>
        <dbReference type="ARBA" id="ARBA00007635"/>
    </source>
</evidence>
<feature type="transmembrane region" description="Helical" evidence="6">
    <location>
        <begin position="177"/>
        <end position="197"/>
    </location>
</feature>
<evidence type="ECO:0000313" key="8">
    <source>
        <dbReference type="EMBL" id="KAL3721538.1"/>
    </source>
</evidence>
<accession>A0ABD3J7N2</accession>
<evidence type="ECO:0000256" key="3">
    <source>
        <dbReference type="ARBA" id="ARBA00022692"/>
    </source>
</evidence>
<keyword evidence="4 6" id="KW-1133">Transmembrane helix</keyword>
<sequence>MGLKNPYVFVVLIQILQAGVTLLAKAALNGDMSSFVFIFYRQLAGTVFLLLLSAIFQRRSMTQFTFPVFFKIFALAFLGLTLTMNLYGIALLYTPASLASATIDCVPVTTFFFAVLLRREKVNVREIAGVAKLGGITICMGGVATLAFFKGPILNPSFALHNAQHQHHVSSSGSTTWTVGCFLSFISVSTWGLWYVLQVGVLKIYPSKLHFTGLQCLSSTVQLFIVAIAVERDLSKWKLAWNVRLLAVLYCGIMVTGFAHYLQSWVIAMKGPVFQAMSTPLNPILTMIRSMFLLGESINVGRRTLMNGEFSLVLPPTSLHSFRRHCSWSLFSLHLMPTETSQSCTFRREQYRIHREKKIQRIS</sequence>
<proteinExistence type="inferred from homology"/>
<dbReference type="InterPro" id="IPR000620">
    <property type="entry name" value="EamA_dom"/>
</dbReference>
<comment type="subcellular location">
    <subcellularLocation>
        <location evidence="1 6">Membrane</location>
        <topology evidence="1 6">Multi-pass membrane protein</topology>
    </subcellularLocation>
</comment>
<gene>
    <name evidence="8" type="ORF">ACJRO7_033952</name>
</gene>
<feature type="transmembrane region" description="Helical" evidence="6">
    <location>
        <begin position="209"/>
        <end position="229"/>
    </location>
</feature>
<dbReference type="PANTHER" id="PTHR31218">
    <property type="entry name" value="WAT1-RELATED PROTEIN"/>
    <property type="match status" value="1"/>
</dbReference>
<keyword evidence="5 6" id="KW-0472">Membrane</keyword>
<dbReference type="GO" id="GO:0016020">
    <property type="term" value="C:membrane"/>
    <property type="evidence" value="ECO:0007669"/>
    <property type="project" value="UniProtKB-SubCell"/>
</dbReference>
<dbReference type="Pfam" id="PF00892">
    <property type="entry name" value="EamA"/>
    <property type="match status" value="2"/>
</dbReference>
<evidence type="ECO:0000256" key="1">
    <source>
        <dbReference type="ARBA" id="ARBA00004141"/>
    </source>
</evidence>
<protein>
    <recommendedName>
        <fullName evidence="6">WAT1-related protein</fullName>
    </recommendedName>
</protein>
<feature type="transmembrane region" description="Helical" evidence="6">
    <location>
        <begin position="129"/>
        <end position="149"/>
    </location>
</feature>
<evidence type="ECO:0000313" key="9">
    <source>
        <dbReference type="Proteomes" id="UP001634007"/>
    </source>
</evidence>
<feature type="transmembrane region" description="Helical" evidence="6">
    <location>
        <begin position="7"/>
        <end position="28"/>
    </location>
</feature>
<feature type="domain" description="EamA" evidence="7">
    <location>
        <begin position="8"/>
        <end position="131"/>
    </location>
</feature>
<dbReference type="InterPro" id="IPR037185">
    <property type="entry name" value="EmrE-like"/>
</dbReference>
<dbReference type="AlphaFoldDB" id="A0ABD3J7N2"/>
<evidence type="ECO:0000256" key="6">
    <source>
        <dbReference type="RuleBase" id="RU363077"/>
    </source>
</evidence>
<dbReference type="InterPro" id="IPR030184">
    <property type="entry name" value="WAT1-related"/>
</dbReference>
<feature type="domain" description="EamA" evidence="7">
    <location>
        <begin position="179"/>
        <end position="300"/>
    </location>
</feature>
<dbReference type="Proteomes" id="UP001634007">
    <property type="component" value="Unassembled WGS sequence"/>
</dbReference>
<evidence type="ECO:0000259" key="7">
    <source>
        <dbReference type="Pfam" id="PF00892"/>
    </source>
</evidence>
<comment type="similarity">
    <text evidence="2 6">Belongs to the drug/metabolite transporter (DMT) superfamily. Plant drug/metabolite exporter (P-DME) (TC 2.A.7.4) family.</text>
</comment>
<evidence type="ECO:0000256" key="5">
    <source>
        <dbReference type="ARBA" id="ARBA00023136"/>
    </source>
</evidence>
<organism evidence="8 9">
    <name type="scientific">Eucalyptus globulus</name>
    <name type="common">Tasmanian blue gum</name>
    <dbReference type="NCBI Taxonomy" id="34317"/>
    <lineage>
        <taxon>Eukaryota</taxon>
        <taxon>Viridiplantae</taxon>
        <taxon>Streptophyta</taxon>
        <taxon>Embryophyta</taxon>
        <taxon>Tracheophyta</taxon>
        <taxon>Spermatophyta</taxon>
        <taxon>Magnoliopsida</taxon>
        <taxon>eudicotyledons</taxon>
        <taxon>Gunneridae</taxon>
        <taxon>Pentapetalae</taxon>
        <taxon>rosids</taxon>
        <taxon>malvids</taxon>
        <taxon>Myrtales</taxon>
        <taxon>Myrtaceae</taxon>
        <taxon>Myrtoideae</taxon>
        <taxon>Eucalypteae</taxon>
        <taxon>Eucalyptus</taxon>
    </lineage>
</organism>
<keyword evidence="3 6" id="KW-0812">Transmembrane</keyword>
<feature type="transmembrane region" description="Helical" evidence="6">
    <location>
        <begin position="34"/>
        <end position="56"/>
    </location>
</feature>